<evidence type="ECO:0000313" key="3">
    <source>
        <dbReference type="Proteomes" id="UP000324781"/>
    </source>
</evidence>
<dbReference type="SUPFAM" id="SSF159888">
    <property type="entry name" value="YdhG-like"/>
    <property type="match status" value="1"/>
</dbReference>
<protein>
    <submittedName>
        <fullName evidence="2">Uncharacterized conserved protein YdhG, YjbR/CyaY-like superfamily, DUF1801 family</fullName>
    </submittedName>
</protein>
<dbReference type="Gene3D" id="3.90.1150.200">
    <property type="match status" value="1"/>
</dbReference>
<organism evidence="2 3">
    <name type="scientific">Thermoclostridium caenicola</name>
    <dbReference type="NCBI Taxonomy" id="659425"/>
    <lineage>
        <taxon>Bacteria</taxon>
        <taxon>Bacillati</taxon>
        <taxon>Bacillota</taxon>
        <taxon>Clostridia</taxon>
        <taxon>Eubacteriales</taxon>
        <taxon>Oscillospiraceae</taxon>
        <taxon>Thermoclostridium</taxon>
    </lineage>
</organism>
<dbReference type="Proteomes" id="UP000324781">
    <property type="component" value="Unassembled WGS sequence"/>
</dbReference>
<reference evidence="2 3" key="1">
    <citation type="submission" date="2016-11" db="EMBL/GenBank/DDBJ databases">
        <authorList>
            <person name="Varghese N."/>
            <person name="Submissions S."/>
        </authorList>
    </citation>
    <scope>NUCLEOTIDE SEQUENCE [LARGE SCALE GENOMIC DNA]</scope>
    <source>
        <strain evidence="2 3">DSM 19027</strain>
    </source>
</reference>
<evidence type="ECO:0000259" key="1">
    <source>
        <dbReference type="Pfam" id="PF08818"/>
    </source>
</evidence>
<gene>
    <name evidence="2" type="ORF">SAMN05444373_1001100</name>
</gene>
<dbReference type="InterPro" id="IPR014922">
    <property type="entry name" value="YdhG-like"/>
</dbReference>
<feature type="domain" description="YdhG-like" evidence="1">
    <location>
        <begin position="16"/>
        <end position="108"/>
    </location>
</feature>
<dbReference type="OrthoDB" id="115213at2"/>
<name>A0A1M6AMY7_9FIRM</name>
<dbReference type="EMBL" id="FQZP01000001">
    <property type="protein sequence ID" value="SHI37879.1"/>
    <property type="molecule type" value="Genomic_DNA"/>
</dbReference>
<dbReference type="Pfam" id="PF08818">
    <property type="entry name" value="DUF1801"/>
    <property type="match status" value="1"/>
</dbReference>
<accession>A0A1M6AMY7</accession>
<keyword evidence="3" id="KW-1185">Reference proteome</keyword>
<dbReference type="RefSeq" id="WP_149677371.1">
    <property type="nucleotide sequence ID" value="NZ_FQZP01000001.1"/>
</dbReference>
<sequence>MNEVDKYIAGFPGDIQERLCAIRKIILELAPQATERICMRMPTYDLHGKWLVHFAAFKNHIGFYPQPEGITAFKEKLSGYKTSKGAVQFPHNKPLPTDLIREIVKFRVETQPRPATR</sequence>
<evidence type="ECO:0000313" key="2">
    <source>
        <dbReference type="EMBL" id="SHI37879.1"/>
    </source>
</evidence>
<proteinExistence type="predicted"/>
<dbReference type="AlphaFoldDB" id="A0A1M6AMY7"/>